<protein>
    <submittedName>
        <fullName evidence="2">Pyridoxamine 5'-phosphate oxidase family protein</fullName>
    </submittedName>
</protein>
<comment type="caution">
    <text evidence="2">The sequence shown here is derived from an EMBL/GenBank/DDBJ whole genome shotgun (WGS) entry which is preliminary data.</text>
</comment>
<keyword evidence="3" id="KW-1185">Reference proteome</keyword>
<dbReference type="InterPro" id="IPR012349">
    <property type="entry name" value="Split_barrel_FMN-bd"/>
</dbReference>
<dbReference type="PANTHER" id="PTHR42815">
    <property type="entry name" value="FAD-BINDING, PUTATIVE (AFU_ORTHOLOGUE AFUA_6G07600)-RELATED"/>
    <property type="match status" value="1"/>
</dbReference>
<reference evidence="2" key="1">
    <citation type="submission" date="2022-10" db="EMBL/GenBank/DDBJ databases">
        <title>Hoeflea sp. J2-29, isolated from marine algae.</title>
        <authorList>
            <person name="Kristyanto S."/>
            <person name="Kim J.M."/>
            <person name="Jeon C.O."/>
        </authorList>
    </citation>
    <scope>NUCLEOTIDE SEQUENCE</scope>
    <source>
        <strain evidence="2">J2-29</strain>
    </source>
</reference>
<organism evidence="2 3">
    <name type="scientific">Hoeflea ulvae</name>
    <dbReference type="NCBI Taxonomy" id="2983764"/>
    <lineage>
        <taxon>Bacteria</taxon>
        <taxon>Pseudomonadati</taxon>
        <taxon>Pseudomonadota</taxon>
        <taxon>Alphaproteobacteria</taxon>
        <taxon>Hyphomicrobiales</taxon>
        <taxon>Rhizobiaceae</taxon>
        <taxon>Hoeflea</taxon>
    </lineage>
</organism>
<evidence type="ECO:0000313" key="3">
    <source>
        <dbReference type="Proteomes" id="UP001081283"/>
    </source>
</evidence>
<dbReference type="PANTHER" id="PTHR42815:SF2">
    <property type="entry name" value="FAD-BINDING, PUTATIVE (AFU_ORTHOLOGUE AFUA_6G07600)-RELATED"/>
    <property type="match status" value="1"/>
</dbReference>
<dbReference type="EMBL" id="JAOVZQ010000001">
    <property type="protein sequence ID" value="MCY0096030.1"/>
    <property type="molecule type" value="Genomic_DNA"/>
</dbReference>
<proteinExistence type="predicted"/>
<dbReference type="Gene3D" id="2.30.110.10">
    <property type="entry name" value="Electron Transport, Fmn-binding Protein, Chain A"/>
    <property type="match status" value="1"/>
</dbReference>
<dbReference type="Pfam" id="PF01243">
    <property type="entry name" value="PNPOx_N"/>
    <property type="match status" value="1"/>
</dbReference>
<sequence>MPRAFAEIAFTPGVRAIQQRQGSARGYEKFLSPDADGGNRLGPAEAGFIRARDGFYQATVSETGWPYVQFRGGPAGFLRVIDASTIAYADYRGNRQYLSLGNLTGDDRIALILMDYPNRRRLKIWGRAKIFEGDEATDVLPVVHDPASAGRPERVIVITVEAFDWNCPSHIPQRLTVAEFEPYLAELRQQISELTAENARLAALAGVTS</sequence>
<dbReference type="InterPro" id="IPR011576">
    <property type="entry name" value="Pyridox_Oxase_N"/>
</dbReference>
<name>A0ABT3YJW0_9HYPH</name>
<accession>A0ABT3YJW0</accession>
<evidence type="ECO:0000259" key="1">
    <source>
        <dbReference type="Pfam" id="PF01243"/>
    </source>
</evidence>
<evidence type="ECO:0000313" key="2">
    <source>
        <dbReference type="EMBL" id="MCY0096030.1"/>
    </source>
</evidence>
<feature type="domain" description="Pyridoxamine 5'-phosphate oxidase N-terminal" evidence="1">
    <location>
        <begin position="48"/>
        <end position="161"/>
    </location>
</feature>
<dbReference type="SUPFAM" id="SSF50475">
    <property type="entry name" value="FMN-binding split barrel"/>
    <property type="match status" value="1"/>
</dbReference>
<gene>
    <name evidence="2" type="ORF">OEG82_18700</name>
</gene>
<dbReference type="Proteomes" id="UP001081283">
    <property type="component" value="Unassembled WGS sequence"/>
</dbReference>
<dbReference type="RefSeq" id="WP_267613881.1">
    <property type="nucleotide sequence ID" value="NZ_JAOVZQ010000001.1"/>
</dbReference>